<feature type="region of interest" description="Disordered" evidence="1">
    <location>
        <begin position="167"/>
        <end position="188"/>
    </location>
</feature>
<evidence type="ECO:0000313" key="4">
    <source>
        <dbReference type="Proteomes" id="UP000254150"/>
    </source>
</evidence>
<feature type="compositionally biased region" description="Basic residues" evidence="1">
    <location>
        <begin position="1"/>
        <end position="22"/>
    </location>
</feature>
<dbReference type="SUPFAM" id="SSF46785">
    <property type="entry name" value="Winged helix' DNA-binding domain"/>
    <property type="match status" value="1"/>
</dbReference>
<reference evidence="3 4" key="1">
    <citation type="submission" date="2018-06" db="EMBL/GenBank/DDBJ databases">
        <authorList>
            <consortium name="Pathogen Informatics"/>
            <person name="Doyle S."/>
        </authorList>
    </citation>
    <scope>NUCLEOTIDE SEQUENCE [LARGE SCALE GENOMIC DNA]</scope>
    <source>
        <strain evidence="3 4">NCTC7807</strain>
    </source>
</reference>
<evidence type="ECO:0000313" key="3">
    <source>
        <dbReference type="EMBL" id="SUO93867.1"/>
    </source>
</evidence>
<dbReference type="GO" id="GO:0003677">
    <property type="term" value="F:DNA binding"/>
    <property type="evidence" value="ECO:0007669"/>
    <property type="project" value="InterPro"/>
</dbReference>
<dbReference type="GeneID" id="95070292"/>
<sequence length="188" mass="18553">MPTQKGRRQKARKQKGRRHRTVNRTPRPVARTRPPGGAGQGEGPAAPAATARTAPPAATSPPPGPPGVTVEPRSGAAPAAAASPTRFPDAPAEVFAPVGAGGLGRTAERSWRHLRAAGAGGAGLDEVSAAAGYQPATVTRHLEGLAERGLARLDGGRWYAVAPGGSGGAVRGAAAAEASAPAPAPASA</sequence>
<feature type="domain" description="HTH iclR-type" evidence="2">
    <location>
        <begin position="117"/>
        <end position="154"/>
    </location>
</feature>
<dbReference type="GO" id="GO:0006355">
    <property type="term" value="P:regulation of DNA-templated transcription"/>
    <property type="evidence" value="ECO:0007669"/>
    <property type="project" value="InterPro"/>
</dbReference>
<name>A0A380MRC1_STRGR</name>
<gene>
    <name evidence="3" type="ORF">NCTC7807_00596</name>
</gene>
<feature type="compositionally biased region" description="Low complexity" evidence="1">
    <location>
        <begin position="43"/>
        <end position="57"/>
    </location>
</feature>
<proteinExistence type="predicted"/>
<feature type="compositionally biased region" description="Low complexity" evidence="1">
    <location>
        <begin position="171"/>
        <end position="188"/>
    </location>
</feature>
<dbReference type="InterPro" id="IPR036390">
    <property type="entry name" value="WH_DNA-bd_sf"/>
</dbReference>
<feature type="compositionally biased region" description="Low complexity" evidence="1">
    <location>
        <begin position="23"/>
        <end position="35"/>
    </location>
</feature>
<feature type="region of interest" description="Disordered" evidence="1">
    <location>
        <begin position="1"/>
        <end position="91"/>
    </location>
</feature>
<dbReference type="Proteomes" id="UP000254150">
    <property type="component" value="Unassembled WGS sequence"/>
</dbReference>
<dbReference type="Pfam" id="PF09339">
    <property type="entry name" value="HTH_IclR"/>
    <property type="match status" value="1"/>
</dbReference>
<evidence type="ECO:0000259" key="2">
    <source>
        <dbReference type="Pfam" id="PF09339"/>
    </source>
</evidence>
<protein>
    <recommendedName>
        <fullName evidence="2">HTH iclR-type domain-containing protein</fullName>
    </recommendedName>
</protein>
<dbReference type="InterPro" id="IPR036388">
    <property type="entry name" value="WH-like_DNA-bd_sf"/>
</dbReference>
<accession>A0A380MRC1</accession>
<dbReference type="Gene3D" id="1.10.10.10">
    <property type="entry name" value="Winged helix-like DNA-binding domain superfamily/Winged helix DNA-binding domain"/>
    <property type="match status" value="1"/>
</dbReference>
<dbReference type="RefSeq" id="WP_107488284.1">
    <property type="nucleotide sequence ID" value="NZ_UHID01000001.1"/>
</dbReference>
<dbReference type="InterPro" id="IPR005471">
    <property type="entry name" value="Tscrpt_reg_IclR_N"/>
</dbReference>
<dbReference type="AlphaFoldDB" id="A0A380MRC1"/>
<evidence type="ECO:0000256" key="1">
    <source>
        <dbReference type="SAM" id="MobiDB-lite"/>
    </source>
</evidence>
<organism evidence="3 4">
    <name type="scientific">Streptomyces griseus</name>
    <dbReference type="NCBI Taxonomy" id="1911"/>
    <lineage>
        <taxon>Bacteria</taxon>
        <taxon>Bacillati</taxon>
        <taxon>Actinomycetota</taxon>
        <taxon>Actinomycetes</taxon>
        <taxon>Kitasatosporales</taxon>
        <taxon>Streptomycetaceae</taxon>
        <taxon>Streptomyces</taxon>
    </lineage>
</organism>
<dbReference type="EMBL" id="UHID01000001">
    <property type="protein sequence ID" value="SUO93867.1"/>
    <property type="molecule type" value="Genomic_DNA"/>
</dbReference>